<dbReference type="OrthoDB" id="1696280at2759"/>
<dbReference type="GO" id="GO:0006635">
    <property type="term" value="P:fatty acid beta-oxidation"/>
    <property type="evidence" value="ECO:0007669"/>
    <property type="project" value="TreeGrafter"/>
</dbReference>
<dbReference type="PANTHER" id="PTHR11941">
    <property type="entry name" value="ENOYL-COA HYDRATASE-RELATED"/>
    <property type="match status" value="1"/>
</dbReference>
<dbReference type="VEuPathDB" id="FungiDB:YALI1_D00724g"/>
<name>A0A371BY07_YARLL</name>
<reference evidence="1 2" key="1">
    <citation type="submission" date="2018-07" db="EMBL/GenBank/DDBJ databases">
        <title>Draft Genome Assemblies for Five Robust Yarrowia lipolytica Strains Exhibiting High Lipid Production and Pentose Sugar Utilization and Sugar Alcohol Secretion from Undetoxified Lignocellulosic Biomass Hydrolysates.</title>
        <authorList>
            <consortium name="DOE Joint Genome Institute"/>
            <person name="Walker C."/>
            <person name="Ryu S."/>
            <person name="Na H."/>
            <person name="Zane M."/>
            <person name="LaButti K."/>
            <person name="Lipzen A."/>
            <person name="Haridas S."/>
            <person name="Barry K."/>
            <person name="Grigoriev I.V."/>
            <person name="Quarterman J."/>
            <person name="Slininger P."/>
            <person name="Dien B."/>
            <person name="Trinh C.T."/>
        </authorList>
    </citation>
    <scope>NUCLEOTIDE SEQUENCE [LARGE SCALE GENOMIC DNA]</scope>
    <source>
        <strain evidence="1 2">YB392</strain>
    </source>
</reference>
<dbReference type="VEuPathDB" id="FungiDB:YALI0_D00671g"/>
<proteinExistence type="predicted"/>
<dbReference type="InterPro" id="IPR029045">
    <property type="entry name" value="ClpP/crotonase-like_dom_sf"/>
</dbReference>
<dbReference type="GO" id="GO:0005777">
    <property type="term" value="C:peroxisome"/>
    <property type="evidence" value="ECO:0007669"/>
    <property type="project" value="TreeGrafter"/>
</dbReference>
<dbReference type="GO" id="GO:0004165">
    <property type="term" value="F:delta(3)-delta(2)-enoyl-CoA isomerase activity"/>
    <property type="evidence" value="ECO:0007669"/>
    <property type="project" value="TreeGrafter"/>
</dbReference>
<dbReference type="FunFam" id="3.90.226.10:FF:000081">
    <property type="entry name" value="Enoyl-CoA hydratase/isomerase"/>
    <property type="match status" value="1"/>
</dbReference>
<dbReference type="SUPFAM" id="SSF52096">
    <property type="entry name" value="ClpP/crotonase"/>
    <property type="match status" value="1"/>
</dbReference>
<dbReference type="Gene3D" id="3.90.226.10">
    <property type="entry name" value="2-enoyl-CoA Hydratase, Chain A, domain 1"/>
    <property type="match status" value="1"/>
</dbReference>
<gene>
    <name evidence="1" type="ORF">B0I71DRAFT_125191</name>
</gene>
<dbReference type="InterPro" id="IPR001753">
    <property type="entry name" value="Enoyl-CoA_hydra/iso"/>
</dbReference>
<protein>
    <submittedName>
        <fullName evidence="1">ClpP/crotonase-like domain-containing protein</fullName>
    </submittedName>
</protein>
<dbReference type="CDD" id="cd06558">
    <property type="entry name" value="crotonase-like"/>
    <property type="match status" value="1"/>
</dbReference>
<accession>A0A371BY07</accession>
<evidence type="ECO:0000313" key="2">
    <source>
        <dbReference type="Proteomes" id="UP000256601"/>
    </source>
</evidence>
<sequence>MTVPKLPLSFPLDQAVDTIRLSDKGSYYILELNAPPDNRLTPSFITAFIEALDTLKFYYDPKPLVTTSTSPKFYSNGLDYELAQKTPNFMSLYFYPLLKAFVDFPWPTIANINGHCFAGAFCLAAFHDYRVMNPAKGWLCMNELEFDAPLMGPLMSIYVTKFGAAIAQRISLNAERFTAKTALEAGLIHAHGSWPEVEEIVKRIGKYSNRTFYSQMRAGILRNVLTTMDYDNETRILHERRDRLWKYEDENKPRIGALLSKL</sequence>
<evidence type="ECO:0000313" key="1">
    <source>
        <dbReference type="EMBL" id="RDW22965.1"/>
    </source>
</evidence>
<dbReference type="Pfam" id="PF00378">
    <property type="entry name" value="ECH_1"/>
    <property type="match status" value="1"/>
</dbReference>
<dbReference type="PANTHER" id="PTHR11941:SF75">
    <property type="entry name" value="ENOYL-COA HYDRATASE_ISOMERASE FAMILY PROTEIN"/>
    <property type="match status" value="1"/>
</dbReference>
<dbReference type="EMBL" id="KZ859130">
    <property type="protein sequence ID" value="RDW22965.1"/>
    <property type="molecule type" value="Genomic_DNA"/>
</dbReference>
<organism evidence="1 2">
    <name type="scientific">Yarrowia lipolytica</name>
    <name type="common">Candida lipolytica</name>
    <dbReference type="NCBI Taxonomy" id="4952"/>
    <lineage>
        <taxon>Eukaryota</taxon>
        <taxon>Fungi</taxon>
        <taxon>Dikarya</taxon>
        <taxon>Ascomycota</taxon>
        <taxon>Saccharomycotina</taxon>
        <taxon>Dipodascomycetes</taxon>
        <taxon>Dipodascales</taxon>
        <taxon>Dipodascales incertae sedis</taxon>
        <taxon>Yarrowia</taxon>
    </lineage>
</organism>
<dbReference type="AlphaFoldDB" id="A0A371BY07"/>
<dbReference type="Proteomes" id="UP000256601">
    <property type="component" value="Unassembled WGS sequence"/>
</dbReference>